<dbReference type="RefSeq" id="WP_171739986.1">
    <property type="nucleotide sequence ID" value="NZ_CP053435.1"/>
</dbReference>
<organism evidence="2 3">
    <name type="scientific">Spirosoma taeanense</name>
    <dbReference type="NCBI Taxonomy" id="2735870"/>
    <lineage>
        <taxon>Bacteria</taxon>
        <taxon>Pseudomonadati</taxon>
        <taxon>Bacteroidota</taxon>
        <taxon>Cytophagia</taxon>
        <taxon>Cytophagales</taxon>
        <taxon>Cytophagaceae</taxon>
        <taxon>Spirosoma</taxon>
    </lineage>
</organism>
<evidence type="ECO:0000313" key="3">
    <source>
        <dbReference type="Proteomes" id="UP000502756"/>
    </source>
</evidence>
<feature type="signal peptide" evidence="1">
    <location>
        <begin position="1"/>
        <end position="24"/>
    </location>
</feature>
<name>A0A6M5YA95_9BACT</name>
<sequence length="365" mass="42021">MKTLLILAAYWGLGWCAGSLPTCAQPADQEKNPSKTGAPNSLFNGNDPLTFTLVADYQAILKGRNNQTVVDYPATLAYVEADHDSLVLPVQIRIRGNFRRDARHCKFPPLLLDFDKQTTKDSPFERHAKLKLITHCQNEEYVVREYMVYKLYNLLTDYSFRSRLAKVTYRDIAGKRDTETRYAFLLEDEATLARRNEATLSKQKQLRMAATDSLQMATVAVFEYLIGNTDWSVPYRHNIRLLSSKKHPVPMPVPYDFDHAGIVEASYALPAEQLGIQTVRERLYRGYQYSDQVFEQVFQTFRKHKAEIYTLYQNQHALSPAYVKRTLRYIDEFYRIIDRPSLVKVLFVDKGRQNAAGGIVIKGLK</sequence>
<dbReference type="EMBL" id="CP053435">
    <property type="protein sequence ID" value="QJW90141.1"/>
    <property type="molecule type" value="Genomic_DNA"/>
</dbReference>
<dbReference type="AlphaFoldDB" id="A0A6M5YA95"/>
<dbReference type="KEGG" id="stae:HNV11_12510"/>
<keyword evidence="1" id="KW-0732">Signal</keyword>
<keyword evidence="3" id="KW-1185">Reference proteome</keyword>
<dbReference type="Proteomes" id="UP000502756">
    <property type="component" value="Chromosome"/>
</dbReference>
<proteinExistence type="predicted"/>
<evidence type="ECO:0000256" key="1">
    <source>
        <dbReference type="SAM" id="SignalP"/>
    </source>
</evidence>
<gene>
    <name evidence="2" type="ORF">HNV11_12510</name>
</gene>
<reference evidence="2 3" key="1">
    <citation type="submission" date="2020-05" db="EMBL/GenBank/DDBJ databases">
        <title>Genome sequencing of Spirosoma sp. TS118.</title>
        <authorList>
            <person name="Lee J.-H."/>
            <person name="Jeong S."/>
            <person name="Zhao L."/>
            <person name="Jung J.-H."/>
            <person name="Kim M.-K."/>
            <person name="Lim S."/>
        </authorList>
    </citation>
    <scope>NUCLEOTIDE SEQUENCE [LARGE SCALE GENOMIC DNA]</scope>
    <source>
        <strain evidence="2 3">TS118</strain>
    </source>
</reference>
<accession>A0A6M5YA95</accession>
<evidence type="ECO:0000313" key="2">
    <source>
        <dbReference type="EMBL" id="QJW90141.1"/>
    </source>
</evidence>
<protein>
    <submittedName>
        <fullName evidence="2">Uncharacterized protein</fullName>
    </submittedName>
</protein>
<feature type="chain" id="PRO_5027067242" evidence="1">
    <location>
        <begin position="25"/>
        <end position="365"/>
    </location>
</feature>